<dbReference type="Proteomes" id="UP000277580">
    <property type="component" value="Unassembled WGS sequence"/>
</dbReference>
<gene>
    <name evidence="4" type="ORF">P167DRAFT_607810</name>
</gene>
<keyword evidence="2" id="KW-0446">Lipid-binding</keyword>
<dbReference type="PANTHER" id="PTHR23310">
    <property type="entry name" value="ACYL-COA-BINDING PROTEIN, ACBP"/>
    <property type="match status" value="1"/>
</dbReference>
<dbReference type="FunCoup" id="A0A3N4KJL0">
    <property type="interactions" value="404"/>
</dbReference>
<evidence type="ECO:0000256" key="2">
    <source>
        <dbReference type="ARBA" id="ARBA00023121"/>
    </source>
</evidence>
<dbReference type="GO" id="GO:0006631">
    <property type="term" value="P:fatty acid metabolic process"/>
    <property type="evidence" value="ECO:0007669"/>
    <property type="project" value="TreeGrafter"/>
</dbReference>
<dbReference type="InterPro" id="IPR014352">
    <property type="entry name" value="FERM/acyl-CoA-bd_prot_sf"/>
</dbReference>
<evidence type="ECO:0000256" key="1">
    <source>
        <dbReference type="ARBA" id="ARBA00005567"/>
    </source>
</evidence>
<feature type="domain" description="ACB" evidence="3">
    <location>
        <begin position="2"/>
        <end position="88"/>
    </location>
</feature>
<dbReference type="PANTHER" id="PTHR23310:SF62">
    <property type="entry name" value="ACYL-COA BINDING PROTEIN 1, ISOFORM A"/>
    <property type="match status" value="1"/>
</dbReference>
<dbReference type="GO" id="GO:0000062">
    <property type="term" value="F:fatty-acyl-CoA binding"/>
    <property type="evidence" value="ECO:0007669"/>
    <property type="project" value="InterPro"/>
</dbReference>
<dbReference type="PRINTS" id="PR00689">
    <property type="entry name" value="ACOABINDINGP"/>
</dbReference>
<protein>
    <submittedName>
        <fullName evidence="4">Acyl-CoA binding protein</fullName>
    </submittedName>
</protein>
<reference evidence="4 5" key="1">
    <citation type="journal article" date="2018" name="Nat. Ecol. Evol.">
        <title>Pezizomycetes genomes reveal the molecular basis of ectomycorrhizal truffle lifestyle.</title>
        <authorList>
            <person name="Murat C."/>
            <person name="Payen T."/>
            <person name="Noel B."/>
            <person name="Kuo A."/>
            <person name="Morin E."/>
            <person name="Chen J."/>
            <person name="Kohler A."/>
            <person name="Krizsan K."/>
            <person name="Balestrini R."/>
            <person name="Da Silva C."/>
            <person name="Montanini B."/>
            <person name="Hainaut M."/>
            <person name="Levati E."/>
            <person name="Barry K.W."/>
            <person name="Belfiori B."/>
            <person name="Cichocki N."/>
            <person name="Clum A."/>
            <person name="Dockter R.B."/>
            <person name="Fauchery L."/>
            <person name="Guy J."/>
            <person name="Iotti M."/>
            <person name="Le Tacon F."/>
            <person name="Lindquist E.A."/>
            <person name="Lipzen A."/>
            <person name="Malagnac F."/>
            <person name="Mello A."/>
            <person name="Molinier V."/>
            <person name="Miyauchi S."/>
            <person name="Poulain J."/>
            <person name="Riccioni C."/>
            <person name="Rubini A."/>
            <person name="Sitrit Y."/>
            <person name="Splivallo R."/>
            <person name="Traeger S."/>
            <person name="Wang M."/>
            <person name="Zifcakova L."/>
            <person name="Wipf D."/>
            <person name="Zambonelli A."/>
            <person name="Paolocci F."/>
            <person name="Nowrousian M."/>
            <person name="Ottonello S."/>
            <person name="Baldrian P."/>
            <person name="Spatafora J.W."/>
            <person name="Henrissat B."/>
            <person name="Nagy L.G."/>
            <person name="Aury J.M."/>
            <person name="Wincker P."/>
            <person name="Grigoriev I.V."/>
            <person name="Bonfante P."/>
            <person name="Martin F.M."/>
        </authorList>
    </citation>
    <scope>NUCLEOTIDE SEQUENCE [LARGE SCALE GENOMIC DNA]</scope>
    <source>
        <strain evidence="4 5">CCBAS932</strain>
    </source>
</reference>
<keyword evidence="5" id="KW-1185">Reference proteome</keyword>
<proteinExistence type="inferred from homology"/>
<dbReference type="STRING" id="1392247.A0A3N4KJL0"/>
<dbReference type="PROSITE" id="PS51228">
    <property type="entry name" value="ACB_2"/>
    <property type="match status" value="1"/>
</dbReference>
<sequence>MTSAEFDAAVTAVNSFKKMPSQDDALLFYAYFKTAKFGKPTDGRPGLFDMKGRYKYDAWAKAADELSPEEAQKKYIELYESKKADYEN</sequence>
<dbReference type="AlphaFoldDB" id="A0A3N4KJL0"/>
<organism evidence="4 5">
    <name type="scientific">Morchella conica CCBAS932</name>
    <dbReference type="NCBI Taxonomy" id="1392247"/>
    <lineage>
        <taxon>Eukaryota</taxon>
        <taxon>Fungi</taxon>
        <taxon>Dikarya</taxon>
        <taxon>Ascomycota</taxon>
        <taxon>Pezizomycotina</taxon>
        <taxon>Pezizomycetes</taxon>
        <taxon>Pezizales</taxon>
        <taxon>Morchellaceae</taxon>
        <taxon>Morchella</taxon>
    </lineage>
</organism>
<dbReference type="Pfam" id="PF00887">
    <property type="entry name" value="ACBP"/>
    <property type="match status" value="1"/>
</dbReference>
<evidence type="ECO:0000313" key="5">
    <source>
        <dbReference type="Proteomes" id="UP000277580"/>
    </source>
</evidence>
<name>A0A3N4KJL0_9PEZI</name>
<dbReference type="Gene3D" id="1.20.80.10">
    <property type="match status" value="1"/>
</dbReference>
<dbReference type="InterPro" id="IPR035984">
    <property type="entry name" value="Acyl-CoA-binding_sf"/>
</dbReference>
<accession>A0A3N4KJL0</accession>
<evidence type="ECO:0000259" key="3">
    <source>
        <dbReference type="PROSITE" id="PS51228"/>
    </source>
</evidence>
<dbReference type="OrthoDB" id="346910at2759"/>
<dbReference type="InterPro" id="IPR000582">
    <property type="entry name" value="Acyl-CoA-binding_protein"/>
</dbReference>
<dbReference type="SUPFAM" id="SSF47027">
    <property type="entry name" value="Acyl-CoA binding protein"/>
    <property type="match status" value="1"/>
</dbReference>
<evidence type="ECO:0000313" key="4">
    <source>
        <dbReference type="EMBL" id="RPB09608.1"/>
    </source>
</evidence>
<comment type="similarity">
    <text evidence="1">Belongs to the ACBP family.</text>
</comment>
<dbReference type="EMBL" id="ML119150">
    <property type="protein sequence ID" value="RPB09608.1"/>
    <property type="molecule type" value="Genomic_DNA"/>
</dbReference>
<dbReference type="InParanoid" id="A0A3N4KJL0"/>